<comment type="subcellular location">
    <subcellularLocation>
        <location evidence="1">Membrane</location>
        <topology evidence="1">Peripheral membrane protein</topology>
    </subcellularLocation>
</comment>
<organism evidence="13 14">
    <name type="scientific">Vanrija pseudolonga</name>
    <dbReference type="NCBI Taxonomy" id="143232"/>
    <lineage>
        <taxon>Eukaryota</taxon>
        <taxon>Fungi</taxon>
        <taxon>Dikarya</taxon>
        <taxon>Basidiomycota</taxon>
        <taxon>Agaricomycotina</taxon>
        <taxon>Tremellomycetes</taxon>
        <taxon>Trichosporonales</taxon>
        <taxon>Trichosporonaceae</taxon>
        <taxon>Vanrija</taxon>
    </lineage>
</organism>
<dbReference type="InterPro" id="IPR015898">
    <property type="entry name" value="G-protein_gamma-like_dom"/>
</dbReference>
<dbReference type="GeneID" id="87808372"/>
<feature type="region of interest" description="Disordered" evidence="11">
    <location>
        <begin position="122"/>
        <end position="145"/>
    </location>
</feature>
<feature type="compositionally biased region" description="Polar residues" evidence="11">
    <location>
        <begin position="316"/>
        <end position="328"/>
    </location>
</feature>
<feature type="compositionally biased region" description="Low complexity" evidence="11">
    <location>
        <begin position="549"/>
        <end position="561"/>
    </location>
</feature>
<keyword evidence="7" id="KW-0564">Palmitate</keyword>
<keyword evidence="8" id="KW-0807">Transducer</keyword>
<dbReference type="RefSeq" id="XP_062627651.1">
    <property type="nucleotide sequence ID" value="XM_062771667.1"/>
</dbReference>
<evidence type="ECO:0000313" key="14">
    <source>
        <dbReference type="Proteomes" id="UP000827549"/>
    </source>
</evidence>
<dbReference type="Pfam" id="PF00631">
    <property type="entry name" value="G-gamma"/>
    <property type="match status" value="1"/>
</dbReference>
<feature type="region of interest" description="Disordered" evidence="11">
    <location>
        <begin position="387"/>
        <end position="561"/>
    </location>
</feature>
<name>A0AAF0YBA8_9TREE</name>
<dbReference type="EMBL" id="CP086716">
    <property type="protein sequence ID" value="WOO81619.1"/>
    <property type="molecule type" value="Genomic_DNA"/>
</dbReference>
<evidence type="ECO:0000256" key="5">
    <source>
        <dbReference type="ARBA" id="ARBA00022481"/>
    </source>
</evidence>
<comment type="similarity">
    <text evidence="2">Belongs to the G protein gamma family.</text>
</comment>
<dbReference type="Gene3D" id="6.10.250.3180">
    <property type="match status" value="1"/>
</dbReference>
<evidence type="ECO:0000256" key="9">
    <source>
        <dbReference type="ARBA" id="ARBA00023288"/>
    </source>
</evidence>
<evidence type="ECO:0000256" key="8">
    <source>
        <dbReference type="ARBA" id="ARBA00023224"/>
    </source>
</evidence>
<evidence type="ECO:0000313" key="13">
    <source>
        <dbReference type="EMBL" id="WOO81619.1"/>
    </source>
</evidence>
<feature type="compositionally biased region" description="Low complexity" evidence="11">
    <location>
        <begin position="131"/>
        <end position="145"/>
    </location>
</feature>
<dbReference type="AlphaFoldDB" id="A0AAF0YBA8"/>
<dbReference type="PANTHER" id="PTHR15141:SF76">
    <property type="entry name" value="TRANSCRIPTION ELONGATION FACTOR B POLYPEPTIDE 3"/>
    <property type="match status" value="1"/>
</dbReference>
<dbReference type="PANTHER" id="PTHR15141">
    <property type="entry name" value="TRANSCRIPTION ELONGATION FACTOR B POLYPEPTIDE 3"/>
    <property type="match status" value="1"/>
</dbReference>
<keyword evidence="10" id="KW-0636">Prenylation</keyword>
<dbReference type="SMART" id="SM01224">
    <property type="entry name" value="G_gamma"/>
    <property type="match status" value="1"/>
</dbReference>
<evidence type="ECO:0000256" key="7">
    <source>
        <dbReference type="ARBA" id="ARBA00023139"/>
    </source>
</evidence>
<feature type="domain" description="G protein gamma" evidence="12">
    <location>
        <begin position="11"/>
        <end position="81"/>
    </location>
</feature>
<protein>
    <recommendedName>
        <fullName evidence="4">Guanine nucleotide-binding protein subunit gamma</fullName>
    </recommendedName>
</protein>
<comment type="subunit">
    <text evidence="3">G proteins are composed of 3 units, alpha, beta and gamma.</text>
</comment>
<dbReference type="InterPro" id="IPR051870">
    <property type="entry name" value="Elongin-A_domain"/>
</dbReference>
<evidence type="ECO:0000256" key="6">
    <source>
        <dbReference type="ARBA" id="ARBA00023136"/>
    </source>
</evidence>
<evidence type="ECO:0000259" key="12">
    <source>
        <dbReference type="SMART" id="SM01224"/>
    </source>
</evidence>
<dbReference type="GO" id="GO:0006368">
    <property type="term" value="P:transcription elongation by RNA polymerase II"/>
    <property type="evidence" value="ECO:0007669"/>
    <property type="project" value="InterPro"/>
</dbReference>
<feature type="compositionally biased region" description="Basic and acidic residues" evidence="11">
    <location>
        <begin position="450"/>
        <end position="460"/>
    </location>
</feature>
<dbReference type="GO" id="GO:0007186">
    <property type="term" value="P:G protein-coupled receptor signaling pathway"/>
    <property type="evidence" value="ECO:0007669"/>
    <property type="project" value="InterPro"/>
</dbReference>
<dbReference type="Pfam" id="PF06881">
    <property type="entry name" value="Elongin_A"/>
    <property type="match status" value="1"/>
</dbReference>
<dbReference type="FunFam" id="4.10.260.10:FF:000003">
    <property type="entry name" value="G-protein complex gamma subunit Ste18/GpgA"/>
    <property type="match status" value="1"/>
</dbReference>
<feature type="region of interest" description="Disordered" evidence="11">
    <location>
        <begin position="314"/>
        <end position="348"/>
    </location>
</feature>
<feature type="compositionally biased region" description="Pro residues" evidence="11">
    <location>
        <begin position="525"/>
        <end position="534"/>
    </location>
</feature>
<keyword evidence="9" id="KW-0449">Lipoprotein</keyword>
<keyword evidence="14" id="KW-1185">Reference proteome</keyword>
<evidence type="ECO:0000256" key="11">
    <source>
        <dbReference type="SAM" id="MobiDB-lite"/>
    </source>
</evidence>
<evidence type="ECO:0000256" key="3">
    <source>
        <dbReference type="ARBA" id="ARBA00011581"/>
    </source>
</evidence>
<feature type="compositionally biased region" description="Pro residues" evidence="11">
    <location>
        <begin position="401"/>
        <end position="415"/>
    </location>
</feature>
<evidence type="ECO:0000256" key="2">
    <source>
        <dbReference type="ARBA" id="ARBA00007431"/>
    </source>
</evidence>
<dbReference type="Proteomes" id="UP000827549">
    <property type="component" value="Chromosome 3"/>
</dbReference>
<reference evidence="13" key="1">
    <citation type="submission" date="2023-10" db="EMBL/GenBank/DDBJ databases">
        <authorList>
            <person name="Noh H."/>
        </authorList>
    </citation>
    <scope>NUCLEOTIDE SEQUENCE</scope>
    <source>
        <strain evidence="13">DUCC4014</strain>
    </source>
</reference>
<evidence type="ECO:0000256" key="10">
    <source>
        <dbReference type="ARBA" id="ARBA00023289"/>
    </source>
</evidence>
<proteinExistence type="inferred from homology"/>
<dbReference type="SUPFAM" id="SSF48670">
    <property type="entry name" value="Transducin (heterotrimeric G protein), gamma chain"/>
    <property type="match status" value="1"/>
</dbReference>
<dbReference type="InterPro" id="IPR036284">
    <property type="entry name" value="GGL_sf"/>
</dbReference>
<dbReference type="Gene3D" id="4.10.260.10">
    <property type="entry name" value="Transducin (heterotrimeric G protein), gamma chain"/>
    <property type="match status" value="1"/>
</dbReference>
<accession>A0AAF0YBA8</accession>
<dbReference type="GO" id="GO:0016020">
    <property type="term" value="C:membrane"/>
    <property type="evidence" value="ECO:0007669"/>
    <property type="project" value="UniProtKB-SubCell"/>
</dbReference>
<gene>
    <name evidence="13" type="primary">gg1_0</name>
    <name evidence="13" type="ORF">LOC62_03G005142</name>
</gene>
<evidence type="ECO:0000256" key="4">
    <source>
        <dbReference type="ARBA" id="ARBA00016111"/>
    </source>
</evidence>
<keyword evidence="6" id="KW-0472">Membrane</keyword>
<evidence type="ECO:0000256" key="1">
    <source>
        <dbReference type="ARBA" id="ARBA00004170"/>
    </source>
</evidence>
<sequence>MSGRNAKITMSELKLRRLVENNHRLREELSRPRVMVSLSSLSLINYCRETNDPLLPAIWGPLGKGEDPYAPPEDESCCTNAHDLEYAEESDGDETIDGLFGSEDEDLPPAFTQANLDTRRPVAVGGKRSRTPSPTKTAPAPRTPITATPATVRLTAEQRLLELRDMRNRPLPAVEDGPDTLRNYASRVVRANSGRIWDIGGLEYSMVADLLDHLPRAQLSEIEEASPHILKDTDWLWEAFVISEYPVYYQECRLRKGQPRTSGWRRMFAKAVADAENRKQQATARIKERYAQMEAERQSKKIVKLNTFVAPKKGKSLSQTRRGYSASQPTPPPQNRAQSAIAKARNDAARARVALTHASGKYIPPPVAAPRKPAAARGEGELFKNPYLGVNGASSSSSAAPPKPVTGPRLPAPRIPRPKGVFPDAYNTKEEAARRAALPASITARAPSPPRERFRIDDTPRTSVPIPKPRVDNFKPSKPLPFFAGPPAMGVKRPGDGAASPHGDKRARLGDGSSAHSSEAGSRPPSRPTTPKPAPNLNNVLFMKKPKPKASASRAAAPVKR</sequence>
<dbReference type="GO" id="GO:0070449">
    <property type="term" value="C:elongin complex"/>
    <property type="evidence" value="ECO:0007669"/>
    <property type="project" value="InterPro"/>
</dbReference>
<keyword evidence="5" id="KW-0488">Methylation</keyword>
<dbReference type="InterPro" id="IPR010684">
    <property type="entry name" value="RNA_pol_II_trans_fac_SIII_A"/>
</dbReference>